<keyword evidence="2" id="KW-1185">Reference proteome</keyword>
<dbReference type="EMBL" id="CP095072">
    <property type="protein sequence ID" value="UOQ48712.1"/>
    <property type="molecule type" value="Genomic_DNA"/>
</dbReference>
<dbReference type="InterPro" id="IPR043519">
    <property type="entry name" value="NT_sf"/>
</dbReference>
<dbReference type="Gene3D" id="3.30.460.10">
    <property type="entry name" value="Beta Polymerase, domain 2"/>
    <property type="match status" value="1"/>
</dbReference>
<organism evidence="1 2">
    <name type="scientific">Gracilibacillus caseinilyticus</name>
    <dbReference type="NCBI Taxonomy" id="2932256"/>
    <lineage>
        <taxon>Bacteria</taxon>
        <taxon>Bacillati</taxon>
        <taxon>Bacillota</taxon>
        <taxon>Bacilli</taxon>
        <taxon>Bacillales</taxon>
        <taxon>Bacillaceae</taxon>
        <taxon>Gracilibacillus</taxon>
    </lineage>
</organism>
<gene>
    <name evidence="1" type="ORF">MUN88_00680</name>
</gene>
<sequence>MKQLEPVKAANNFIDKHFPECQGAILAGSVVRGEDTETSDLDLVIFDKKLASSYRESMFDFGWPIEIFVHNLTFYKYFMEMDCKSAKPSMPRMISEGIILKDEGIIESIKKEAADMLVKGPEKWTDNIIRTKRYFITDALDDFTGSNNRAEDIFIANTLAQLIHEFILRTNGRWIGSSKWIVRALNDYNENFTERFVDAFDVYYRTGEKGKIVKLVDNVLAPYGGRLFEGFCMGKGSVK</sequence>
<name>A0ABY4EWB9_9BACI</name>
<dbReference type="Proteomes" id="UP000831782">
    <property type="component" value="Chromosome"/>
</dbReference>
<protein>
    <submittedName>
        <fullName evidence="1">Nucleotidyltransferase domain-containing protein</fullName>
    </submittedName>
</protein>
<reference evidence="1 2" key="1">
    <citation type="submission" date="2022-04" db="EMBL/GenBank/DDBJ databases">
        <title>Gracilibacillus sp. isolated from saltern.</title>
        <authorList>
            <person name="Won M."/>
            <person name="Lee C.-M."/>
            <person name="Woen H.-Y."/>
            <person name="Kwon S.-W."/>
        </authorList>
    </citation>
    <scope>NUCLEOTIDE SEQUENCE [LARGE SCALE GENOMIC DNA]</scope>
    <source>
        <strain evidence="1 2">SSWR10-1</strain>
    </source>
</reference>
<proteinExistence type="predicted"/>
<dbReference type="RefSeq" id="WP_244719658.1">
    <property type="nucleotide sequence ID" value="NZ_CP095072.1"/>
</dbReference>
<accession>A0ABY4EWB9</accession>
<evidence type="ECO:0000313" key="1">
    <source>
        <dbReference type="EMBL" id="UOQ48712.1"/>
    </source>
</evidence>
<evidence type="ECO:0000313" key="2">
    <source>
        <dbReference type="Proteomes" id="UP000831782"/>
    </source>
</evidence>
<dbReference type="CDD" id="cd05403">
    <property type="entry name" value="NT_KNTase_like"/>
    <property type="match status" value="1"/>
</dbReference>
<dbReference type="SUPFAM" id="SSF81301">
    <property type="entry name" value="Nucleotidyltransferase"/>
    <property type="match status" value="1"/>
</dbReference>